<dbReference type="PANTHER" id="PTHR30606">
    <property type="entry name" value="LIPID A BIOSYNTHESIS LAUROYL ACYLTRANSFERASE"/>
    <property type="match status" value="1"/>
</dbReference>
<evidence type="ECO:0000256" key="5">
    <source>
        <dbReference type="ARBA" id="ARBA00023136"/>
    </source>
</evidence>
<dbReference type="GO" id="GO:0005886">
    <property type="term" value="C:plasma membrane"/>
    <property type="evidence" value="ECO:0007669"/>
    <property type="project" value="UniProtKB-SubCell"/>
</dbReference>
<keyword evidence="2" id="KW-1003">Cell membrane</keyword>
<keyword evidence="3" id="KW-0997">Cell inner membrane</keyword>
<dbReference type="PANTHER" id="PTHR30606:SF10">
    <property type="entry name" value="PHOSPHATIDYLINOSITOL MANNOSIDE ACYLTRANSFERASE"/>
    <property type="match status" value="1"/>
</dbReference>
<dbReference type="Pfam" id="PF03279">
    <property type="entry name" value="Lip_A_acyltrans"/>
    <property type="match status" value="1"/>
</dbReference>
<keyword evidence="6 7" id="KW-0012">Acyltransferase</keyword>
<proteinExistence type="predicted"/>
<evidence type="ECO:0000256" key="6">
    <source>
        <dbReference type="ARBA" id="ARBA00023315"/>
    </source>
</evidence>
<evidence type="ECO:0000313" key="7">
    <source>
        <dbReference type="EMBL" id="QQL51117.1"/>
    </source>
</evidence>
<accession>A0A6I4HXR3</accession>
<dbReference type="Proteomes" id="UP000429232">
    <property type="component" value="Chromosome"/>
</dbReference>
<keyword evidence="4 7" id="KW-0808">Transferase</keyword>
<dbReference type="GO" id="GO:0009247">
    <property type="term" value="P:glycolipid biosynthetic process"/>
    <property type="evidence" value="ECO:0007669"/>
    <property type="project" value="UniProtKB-ARBA"/>
</dbReference>
<sequence length="294" mass="34000">MIKKALASLVVFFLYLLSLLPLAVLYVLSDVLYIVTYYLIGYRRKVVAENLKNSFPEKTEAELNTISKKYYRYLCDLMVETIKLLTMSQAEVTKRVDLYNTAFLEETLASGKSIICVNGHYGNWELGALRLGQITNHKRIIVYKPISNEAAESVFTRMRSRFGATLVPMKSILRTLVALKNEPTISVFVSDQTPVKEEAHYFTQFLNQPTAVFLGIEKLATTFNSTVVFADVRVLKRGYYSCTFVPLFNEPKQTAQYEITNTHVHHLEEMIKREPQYWLWSHRRWKFKPEPANA</sequence>
<reference evidence="7 8" key="1">
    <citation type="submission" date="2020-12" db="EMBL/GenBank/DDBJ databases">
        <title>HMF7856_wgs.fasta genome submission.</title>
        <authorList>
            <person name="Kang H."/>
            <person name="Kim H."/>
            <person name="Joh K."/>
        </authorList>
    </citation>
    <scope>NUCLEOTIDE SEQUENCE [LARGE SCALE GENOMIC DNA]</scope>
    <source>
        <strain evidence="7 8">HMF7856</strain>
    </source>
</reference>
<organism evidence="7 8">
    <name type="scientific">Mucilaginibacter ginkgonis</name>
    <dbReference type="NCBI Taxonomy" id="2682091"/>
    <lineage>
        <taxon>Bacteria</taxon>
        <taxon>Pseudomonadati</taxon>
        <taxon>Bacteroidota</taxon>
        <taxon>Sphingobacteriia</taxon>
        <taxon>Sphingobacteriales</taxon>
        <taxon>Sphingobacteriaceae</taxon>
        <taxon>Mucilaginibacter</taxon>
    </lineage>
</organism>
<dbReference type="RefSeq" id="WP_157523691.1">
    <property type="nucleotide sequence ID" value="NZ_CP066775.1"/>
</dbReference>
<dbReference type="PIRSF" id="PIRSF026649">
    <property type="entry name" value="MsbB"/>
    <property type="match status" value="1"/>
</dbReference>
<evidence type="ECO:0000256" key="3">
    <source>
        <dbReference type="ARBA" id="ARBA00022519"/>
    </source>
</evidence>
<comment type="subcellular location">
    <subcellularLocation>
        <location evidence="1">Cell inner membrane</location>
    </subcellularLocation>
</comment>
<evidence type="ECO:0000256" key="1">
    <source>
        <dbReference type="ARBA" id="ARBA00004533"/>
    </source>
</evidence>
<dbReference type="EMBL" id="CP066775">
    <property type="protein sequence ID" value="QQL51117.1"/>
    <property type="molecule type" value="Genomic_DNA"/>
</dbReference>
<name>A0A6I4HXR3_9SPHI</name>
<dbReference type="CDD" id="cd07984">
    <property type="entry name" value="LPLAT_LABLAT-like"/>
    <property type="match status" value="1"/>
</dbReference>
<evidence type="ECO:0000256" key="2">
    <source>
        <dbReference type="ARBA" id="ARBA00022475"/>
    </source>
</evidence>
<dbReference type="KEGG" id="mgik:GO620_006615"/>
<protein>
    <submittedName>
        <fullName evidence="7">Lysophospholipid acyltransferase family protein</fullName>
    </submittedName>
</protein>
<evidence type="ECO:0000256" key="4">
    <source>
        <dbReference type="ARBA" id="ARBA00022679"/>
    </source>
</evidence>
<keyword evidence="5" id="KW-0472">Membrane</keyword>
<evidence type="ECO:0000313" key="8">
    <source>
        <dbReference type="Proteomes" id="UP000429232"/>
    </source>
</evidence>
<dbReference type="InterPro" id="IPR004960">
    <property type="entry name" value="LipA_acyltrans"/>
</dbReference>
<gene>
    <name evidence="7" type="ORF">GO620_006615</name>
</gene>
<dbReference type="AlphaFoldDB" id="A0A6I4HXR3"/>
<dbReference type="GO" id="GO:0016746">
    <property type="term" value="F:acyltransferase activity"/>
    <property type="evidence" value="ECO:0007669"/>
    <property type="project" value="UniProtKB-KW"/>
</dbReference>
<keyword evidence="8" id="KW-1185">Reference proteome</keyword>